<evidence type="ECO:0008006" key="4">
    <source>
        <dbReference type="Google" id="ProtNLM"/>
    </source>
</evidence>
<protein>
    <recommendedName>
        <fullName evidence="4">Transcription factor</fullName>
    </recommendedName>
</protein>
<evidence type="ECO:0000256" key="1">
    <source>
        <dbReference type="SAM" id="MobiDB-lite"/>
    </source>
</evidence>
<proteinExistence type="predicted"/>
<dbReference type="Proteomes" id="UP001055108">
    <property type="component" value="Unassembled WGS sequence"/>
</dbReference>
<feature type="compositionally biased region" description="Basic and acidic residues" evidence="1">
    <location>
        <begin position="93"/>
        <end position="105"/>
    </location>
</feature>
<sequence length="105" mass="11695">MTDALIIADEEALALARDLAERRGTSVDEVVLSALRTASHEEIRARPETQARPAPPRILTPEEMNPEQRARYERLRALTKRASALKKPGATSDHSDLYDEHGLPI</sequence>
<reference evidence="2" key="2">
    <citation type="submission" date="2021-08" db="EMBL/GenBank/DDBJ databases">
        <authorList>
            <person name="Tani A."/>
            <person name="Ola A."/>
            <person name="Ogura Y."/>
            <person name="Katsura K."/>
            <person name="Hayashi T."/>
        </authorList>
    </citation>
    <scope>NUCLEOTIDE SEQUENCE</scope>
    <source>
        <strain evidence="2">NBRC 103626</strain>
    </source>
</reference>
<dbReference type="EMBL" id="BPQM01000126">
    <property type="protein sequence ID" value="GJD81102.1"/>
    <property type="molecule type" value="Genomic_DNA"/>
</dbReference>
<gene>
    <name evidence="2" type="ORF">NBEOAGPD_4347</name>
</gene>
<evidence type="ECO:0000313" key="2">
    <source>
        <dbReference type="EMBL" id="GJD81102.1"/>
    </source>
</evidence>
<reference evidence="2" key="1">
    <citation type="journal article" date="2016" name="Front. Microbiol.">
        <title>Genome Sequence of the Piezophilic, Mesophilic Sulfate-Reducing Bacterium Desulfovibrio indicus J2T.</title>
        <authorList>
            <person name="Cao J."/>
            <person name="Maignien L."/>
            <person name="Shao Z."/>
            <person name="Alain K."/>
            <person name="Jebbar M."/>
        </authorList>
    </citation>
    <scope>NUCLEOTIDE SEQUENCE</scope>
    <source>
        <strain evidence="2">NBRC 103626</strain>
    </source>
</reference>
<comment type="caution">
    <text evidence="2">The sequence shown here is derived from an EMBL/GenBank/DDBJ whole genome shotgun (WGS) entry which is preliminary data.</text>
</comment>
<evidence type="ECO:0000313" key="3">
    <source>
        <dbReference type="Proteomes" id="UP001055108"/>
    </source>
</evidence>
<dbReference type="InterPro" id="IPR011660">
    <property type="entry name" value="VapB-like"/>
</dbReference>
<dbReference type="Pfam" id="PF07704">
    <property type="entry name" value="PSK_trans_fac"/>
    <property type="match status" value="1"/>
</dbReference>
<name>A0AA37HS84_9HYPH</name>
<dbReference type="RefSeq" id="WP_238306393.1">
    <property type="nucleotide sequence ID" value="NZ_BPQM01000126.1"/>
</dbReference>
<keyword evidence="3" id="KW-1185">Reference proteome</keyword>
<feature type="region of interest" description="Disordered" evidence="1">
    <location>
        <begin position="41"/>
        <end position="68"/>
    </location>
</feature>
<dbReference type="AlphaFoldDB" id="A0AA37HS84"/>
<organism evidence="2 3">
    <name type="scientific">Methylobacterium gregans</name>
    <dbReference type="NCBI Taxonomy" id="374424"/>
    <lineage>
        <taxon>Bacteria</taxon>
        <taxon>Pseudomonadati</taxon>
        <taxon>Pseudomonadota</taxon>
        <taxon>Alphaproteobacteria</taxon>
        <taxon>Hyphomicrobiales</taxon>
        <taxon>Methylobacteriaceae</taxon>
        <taxon>Methylobacterium</taxon>
    </lineage>
</organism>
<accession>A0AA37HS84</accession>
<feature type="region of interest" description="Disordered" evidence="1">
    <location>
        <begin position="82"/>
        <end position="105"/>
    </location>
</feature>